<evidence type="ECO:0000313" key="1">
    <source>
        <dbReference type="EMBL" id="GFD45208.1"/>
    </source>
</evidence>
<name>A0A699WHL1_TANCI</name>
<protein>
    <submittedName>
        <fullName evidence="1">Uncharacterized protein</fullName>
    </submittedName>
</protein>
<accession>A0A699WHL1</accession>
<feature type="non-terminal residue" evidence="1">
    <location>
        <position position="88"/>
    </location>
</feature>
<comment type="caution">
    <text evidence="1">The sequence shown here is derived from an EMBL/GenBank/DDBJ whole genome shotgun (WGS) entry which is preliminary data.</text>
</comment>
<reference evidence="1" key="1">
    <citation type="journal article" date="2019" name="Sci. Rep.">
        <title>Draft genome of Tanacetum cinerariifolium, the natural source of mosquito coil.</title>
        <authorList>
            <person name="Yamashiro T."/>
            <person name="Shiraishi A."/>
            <person name="Satake H."/>
            <person name="Nakayama K."/>
        </authorList>
    </citation>
    <scope>NUCLEOTIDE SEQUENCE</scope>
</reference>
<organism evidence="1">
    <name type="scientific">Tanacetum cinerariifolium</name>
    <name type="common">Dalmatian daisy</name>
    <name type="synonym">Chrysanthemum cinerariifolium</name>
    <dbReference type="NCBI Taxonomy" id="118510"/>
    <lineage>
        <taxon>Eukaryota</taxon>
        <taxon>Viridiplantae</taxon>
        <taxon>Streptophyta</taxon>
        <taxon>Embryophyta</taxon>
        <taxon>Tracheophyta</taxon>
        <taxon>Spermatophyta</taxon>
        <taxon>Magnoliopsida</taxon>
        <taxon>eudicotyledons</taxon>
        <taxon>Gunneridae</taxon>
        <taxon>Pentapetalae</taxon>
        <taxon>asterids</taxon>
        <taxon>campanulids</taxon>
        <taxon>Asterales</taxon>
        <taxon>Asteraceae</taxon>
        <taxon>Asteroideae</taxon>
        <taxon>Anthemideae</taxon>
        <taxon>Anthemidinae</taxon>
        <taxon>Tanacetum</taxon>
    </lineage>
</organism>
<sequence length="88" mass="9258">AQAAHGHRAVVGAAVLGHALQAQARLAARQRGLEQPEAGFVHLADGEDLIAKLAVEQHVEREALVAEVVVEAHRQRGHALAQGLQARG</sequence>
<proteinExistence type="predicted"/>
<feature type="non-terminal residue" evidence="1">
    <location>
        <position position="1"/>
    </location>
</feature>
<dbReference type="AlphaFoldDB" id="A0A699WHL1"/>
<gene>
    <name evidence="1" type="ORF">Tci_917177</name>
</gene>
<dbReference type="EMBL" id="BKCJ011642845">
    <property type="protein sequence ID" value="GFD45208.1"/>
    <property type="molecule type" value="Genomic_DNA"/>
</dbReference>